<dbReference type="InterPro" id="IPR058502">
    <property type="entry name" value="PLL-like_beta-prop"/>
</dbReference>
<keyword evidence="4" id="KW-1185">Reference proteome</keyword>
<dbReference type="CDD" id="cd22954">
    <property type="entry name" value="PLL_lectin"/>
    <property type="match status" value="1"/>
</dbReference>
<proteinExistence type="predicted"/>
<evidence type="ECO:0000313" key="3">
    <source>
        <dbReference type="EMBL" id="MBS2552380.1"/>
    </source>
</evidence>
<protein>
    <recommendedName>
        <fullName evidence="2">PLL-like beta propeller domain-containing protein</fullName>
    </recommendedName>
</protein>
<evidence type="ECO:0000259" key="2">
    <source>
        <dbReference type="Pfam" id="PF26607"/>
    </source>
</evidence>
<dbReference type="RefSeq" id="WP_212017901.1">
    <property type="nucleotide sequence ID" value="NZ_JAAFYZ010000185.1"/>
</dbReference>
<name>A0ABS5L220_9ACTN</name>
<evidence type="ECO:0000256" key="1">
    <source>
        <dbReference type="SAM" id="SignalP"/>
    </source>
</evidence>
<dbReference type="Proteomes" id="UP000730482">
    <property type="component" value="Unassembled WGS sequence"/>
</dbReference>
<gene>
    <name evidence="3" type="ORF">KGQ19_36550</name>
</gene>
<dbReference type="Pfam" id="PF26607">
    <property type="entry name" value="DUF8189"/>
    <property type="match status" value="1"/>
</dbReference>
<reference evidence="3 4" key="1">
    <citation type="submission" date="2020-02" db="EMBL/GenBank/DDBJ databases">
        <title>Acidophilic actinobacteria isolated from forest soil.</title>
        <authorList>
            <person name="Golinska P."/>
        </authorList>
    </citation>
    <scope>NUCLEOTIDE SEQUENCE [LARGE SCALE GENOMIC DNA]</scope>
    <source>
        <strain evidence="3 4">NL8</strain>
    </source>
</reference>
<feature type="domain" description="PLL-like beta propeller" evidence="2">
    <location>
        <begin position="331"/>
        <end position="617"/>
    </location>
</feature>
<feature type="chain" id="PRO_5045799420" description="PLL-like beta propeller domain-containing protein" evidence="1">
    <location>
        <begin position="22"/>
        <end position="624"/>
    </location>
</feature>
<sequence length="624" mass="63548">MTLLLAAATAGAIAVAPASVAAASPAGWQENLAQAHSDDVNTAWTGHALDIRNAHATTAHSSVGYAMDTFPAHPLSAATNQFTVTAGEQQPSGTRIEVDIRGQAANGSWTEWTPAVAGGATRLPASAKLVQTRVTLWASASGATPSVSGIAVIADPSLTAAVAAPNATTTPLSYKVYATDEGLVGGTTANGHVIQPNDHFVALPSGSALSPQGSGEYSVQVCGPVRCETAPVWDVGPWNIHDNYWDNPRAEFTDLPQGEPEAQAAYDNGYNGDKSDIGSTIVNPAGIDLADGTFANIGLTDNGDVTVTYLWTSGGTPPPPAVYSQGSGGRVATGVHADGRAEVFAVTPSGGIQNKYETSAGGAWSGWNGFGPSGTAVAVAAGRHADGRLEVFAVMSDGSMQNRYETVAGGAWSGWNSYAPAGTAKDAVVGVHADGRLEVFAVTPSGGVQNKYEKVADGAWSSWNGFGPSGTVDAVTAARHLDGRLEVFAVMTDGSMQNRYETVAGGAWSGWNSYAAAGTAKGTGSPGVDAAGAHKDGRLEVFAVTPSGGIENKYETAADGAWSGWNGFGPSGTATSATVVRHSDGRLEVFAVMSDGSMQNRYETVAGGAWSGWNGFAPAGTAHV</sequence>
<dbReference type="EMBL" id="JAAFYZ010000185">
    <property type="protein sequence ID" value="MBS2552380.1"/>
    <property type="molecule type" value="Genomic_DNA"/>
</dbReference>
<accession>A0ABS5L220</accession>
<keyword evidence="1" id="KW-0732">Signal</keyword>
<feature type="signal peptide" evidence="1">
    <location>
        <begin position="1"/>
        <end position="21"/>
    </location>
</feature>
<evidence type="ECO:0000313" key="4">
    <source>
        <dbReference type="Proteomes" id="UP000730482"/>
    </source>
</evidence>
<comment type="caution">
    <text evidence="3">The sequence shown here is derived from an EMBL/GenBank/DDBJ whole genome shotgun (WGS) entry which is preliminary data.</text>
</comment>
<dbReference type="Gene3D" id="2.120.10.70">
    <property type="entry name" value="Fucose-specific lectin"/>
    <property type="match status" value="2"/>
</dbReference>
<dbReference type="SUPFAM" id="SSF89372">
    <property type="entry name" value="Fucose-specific lectin"/>
    <property type="match status" value="2"/>
</dbReference>
<organism evidence="3 4">
    <name type="scientific">Catenulispora pinistramenti</name>
    <dbReference type="NCBI Taxonomy" id="2705254"/>
    <lineage>
        <taxon>Bacteria</taxon>
        <taxon>Bacillati</taxon>
        <taxon>Actinomycetota</taxon>
        <taxon>Actinomycetes</taxon>
        <taxon>Catenulisporales</taxon>
        <taxon>Catenulisporaceae</taxon>
        <taxon>Catenulispora</taxon>
    </lineage>
</organism>